<sequence>MWILDCAPSGRGIDLWIKKENGKVVRRSFRFENYFFLHFPDRALHVELLEALETRYKVEECTFKTIYGEIEGYRIYAGRKVAEMIERQAKDAKLFNVDVRLEQKFMARKRIFPCSHVLEDVSERFEADFDLPFEVLRVGVKGDVFKPEVEEMSINGKRIEGSEKELLEELSGAMEDMNPDIVVMEDADFWMQHLGLKAMSRTGRFRKLSQKVYWSYGRARYRKQALIPEGRVLIDSNSFNFREGGLRGVLLASRISAISPNHASRITPGSLISLYEVFEALMRGIAVPFRKSDAERVKSIEELRFSDRGGMIFQPEPGIYENVWQLDFTSMYPSIIVKHNLSPESIGKEGRGFLAEVLEPLLRLRIKTKSLKRKDSRYAGVDSILKWMLVTCFGYTGYRNAKFGRIEVHEEINRIGREILIKTKEIAEELGFKVLHGIVDCLWVRGEDIGSFQARVEEETGLLTEVEKFDWIVFLPMKDGSGAYNRYYGRLSSGEMKLRGVMARRRDVPEYVKRMQRECFDVMKRARSAGELLRLFPELRRIYERYAENIRRARPEEMIIRKVVGKAEYGKKLLESSAIREYRKAGIEIKPGMVVEYVVADSKRKVVSVRNHSYFDVRYYRKLLDKAWEELSWFLKSSHQEFD</sequence>
<dbReference type="InterPro" id="IPR006134">
    <property type="entry name" value="DNA-dir_DNA_pol_B_multi_dom"/>
</dbReference>
<dbReference type="PANTHER" id="PTHR10322:SF23">
    <property type="entry name" value="DNA POLYMERASE DELTA CATALYTIC SUBUNIT"/>
    <property type="match status" value="1"/>
</dbReference>
<evidence type="ECO:0000256" key="4">
    <source>
        <dbReference type="ARBA" id="ARBA00022695"/>
    </source>
</evidence>
<evidence type="ECO:0000256" key="5">
    <source>
        <dbReference type="ARBA" id="ARBA00022932"/>
    </source>
</evidence>
<evidence type="ECO:0000259" key="8">
    <source>
        <dbReference type="Pfam" id="PF00136"/>
    </source>
</evidence>
<protein>
    <recommendedName>
        <fullName evidence="2">DNA-directed DNA polymerase</fullName>
        <ecNumber evidence="2">2.7.7.7</ecNumber>
    </recommendedName>
</protein>
<dbReference type="SMART" id="SM00486">
    <property type="entry name" value="POLBc"/>
    <property type="match status" value="1"/>
</dbReference>
<dbReference type="GO" id="GO:0006261">
    <property type="term" value="P:DNA-templated DNA replication"/>
    <property type="evidence" value="ECO:0007669"/>
    <property type="project" value="TreeGrafter"/>
</dbReference>
<dbReference type="GO" id="GO:0000166">
    <property type="term" value="F:nucleotide binding"/>
    <property type="evidence" value="ECO:0007669"/>
    <property type="project" value="InterPro"/>
</dbReference>
<evidence type="ECO:0000256" key="1">
    <source>
        <dbReference type="ARBA" id="ARBA00005755"/>
    </source>
</evidence>
<dbReference type="PANTHER" id="PTHR10322">
    <property type="entry name" value="DNA POLYMERASE CATALYTIC SUBUNIT"/>
    <property type="match status" value="1"/>
</dbReference>
<dbReference type="CDD" id="cd05531">
    <property type="entry name" value="POLBc_B2"/>
    <property type="match status" value="1"/>
</dbReference>
<name>A0A075WC89_ARCFL</name>
<dbReference type="InterPro" id="IPR012337">
    <property type="entry name" value="RNaseH-like_sf"/>
</dbReference>
<dbReference type="HOGENOM" id="CLU_000203_6_2_2"/>
<dbReference type="AlphaFoldDB" id="A0A075WC89"/>
<evidence type="ECO:0000313" key="10">
    <source>
        <dbReference type="Proteomes" id="UP000028501"/>
    </source>
</evidence>
<dbReference type="InterPro" id="IPR043502">
    <property type="entry name" value="DNA/RNA_pol_sf"/>
</dbReference>
<dbReference type="GO" id="GO:0003887">
    <property type="term" value="F:DNA-directed DNA polymerase activity"/>
    <property type="evidence" value="ECO:0007669"/>
    <property type="project" value="UniProtKB-KW"/>
</dbReference>
<dbReference type="InterPro" id="IPR050240">
    <property type="entry name" value="DNA_pol_type-B"/>
</dbReference>
<evidence type="ECO:0000256" key="2">
    <source>
        <dbReference type="ARBA" id="ARBA00012417"/>
    </source>
</evidence>
<keyword evidence="5" id="KW-0239">DNA-directed DNA polymerase</keyword>
<dbReference type="Proteomes" id="UP000028501">
    <property type="component" value="Chromosome"/>
</dbReference>
<comment type="catalytic activity">
    <reaction evidence="7">
        <text>DNA(n) + a 2'-deoxyribonucleoside 5'-triphosphate = DNA(n+1) + diphosphate</text>
        <dbReference type="Rhea" id="RHEA:22508"/>
        <dbReference type="Rhea" id="RHEA-COMP:17339"/>
        <dbReference type="Rhea" id="RHEA-COMP:17340"/>
        <dbReference type="ChEBI" id="CHEBI:33019"/>
        <dbReference type="ChEBI" id="CHEBI:61560"/>
        <dbReference type="ChEBI" id="CHEBI:173112"/>
        <dbReference type="EC" id="2.7.7.7"/>
    </reaction>
</comment>
<dbReference type="SUPFAM" id="SSF53098">
    <property type="entry name" value="Ribonuclease H-like"/>
    <property type="match status" value="1"/>
</dbReference>
<dbReference type="InterPro" id="IPR006172">
    <property type="entry name" value="DNA-dir_DNA_pol_B"/>
</dbReference>
<evidence type="ECO:0000313" key="9">
    <source>
        <dbReference type="EMBL" id="AIG97571.1"/>
    </source>
</evidence>
<dbReference type="NCBIfam" id="NF004416">
    <property type="entry name" value="PRK05761.1-2"/>
    <property type="match status" value="1"/>
</dbReference>
<dbReference type="Pfam" id="PF00136">
    <property type="entry name" value="DNA_pol_B"/>
    <property type="match status" value="1"/>
</dbReference>
<reference evidence="9 10" key="1">
    <citation type="submission" date="2013-07" db="EMBL/GenBank/DDBJ databases">
        <title>Genome of Archaeoglobus fulgidus.</title>
        <authorList>
            <person name="Fiebig A."/>
            <person name="Birkeland N.-K."/>
        </authorList>
    </citation>
    <scope>NUCLEOTIDE SEQUENCE [LARGE SCALE GENOMIC DNA]</scope>
    <source>
        <strain evidence="9 10">DSM 8774</strain>
    </source>
</reference>
<dbReference type="Gene3D" id="1.10.132.60">
    <property type="entry name" value="DNA polymerase family B, C-terminal domain"/>
    <property type="match status" value="1"/>
</dbReference>
<keyword evidence="6" id="KW-0238">DNA-binding</keyword>
<keyword evidence="3 9" id="KW-0808">Transferase</keyword>
<accession>A0A075WC89</accession>
<dbReference type="KEGG" id="afg:AFULGI_00007740"/>
<evidence type="ECO:0000256" key="3">
    <source>
        <dbReference type="ARBA" id="ARBA00022679"/>
    </source>
</evidence>
<dbReference type="Gene3D" id="3.90.1600.10">
    <property type="entry name" value="Palm domain of DNA polymerase"/>
    <property type="match status" value="1"/>
</dbReference>
<dbReference type="EMBL" id="CP006577">
    <property type="protein sequence ID" value="AIG97571.1"/>
    <property type="molecule type" value="Genomic_DNA"/>
</dbReference>
<feature type="domain" description="DNA-directed DNA polymerase family B multifunctional" evidence="8">
    <location>
        <begin position="307"/>
        <end position="347"/>
    </location>
</feature>
<dbReference type="SUPFAM" id="SSF56672">
    <property type="entry name" value="DNA/RNA polymerases"/>
    <property type="match status" value="1"/>
</dbReference>
<keyword evidence="4 9" id="KW-0548">Nucleotidyltransferase</keyword>
<gene>
    <name evidence="9" type="ORF">AFULGI_00007740</name>
</gene>
<evidence type="ECO:0000256" key="7">
    <source>
        <dbReference type="ARBA" id="ARBA00049244"/>
    </source>
</evidence>
<dbReference type="InterPro" id="IPR042087">
    <property type="entry name" value="DNA_pol_B_thumb"/>
</dbReference>
<proteinExistence type="inferred from homology"/>
<dbReference type="GO" id="GO:0003677">
    <property type="term" value="F:DNA binding"/>
    <property type="evidence" value="ECO:0007669"/>
    <property type="project" value="UniProtKB-KW"/>
</dbReference>
<comment type="similarity">
    <text evidence="1">Belongs to the DNA polymerase type-B family.</text>
</comment>
<dbReference type="EC" id="2.7.7.7" evidence="2"/>
<organism evidence="9 10">
    <name type="scientific">Archaeoglobus fulgidus DSM 8774</name>
    <dbReference type="NCBI Taxonomy" id="1344584"/>
    <lineage>
        <taxon>Archaea</taxon>
        <taxon>Methanobacteriati</taxon>
        <taxon>Methanobacteriota</taxon>
        <taxon>Archaeoglobi</taxon>
        <taxon>Archaeoglobales</taxon>
        <taxon>Archaeoglobaceae</taxon>
        <taxon>Archaeoglobus</taxon>
    </lineage>
</organism>
<evidence type="ECO:0000256" key="6">
    <source>
        <dbReference type="ARBA" id="ARBA00023125"/>
    </source>
</evidence>
<dbReference type="InterPro" id="IPR023211">
    <property type="entry name" value="DNA_pol_palm_dom_sf"/>
</dbReference>